<proteinExistence type="predicted"/>
<sequence>MSTENKVVSDMVLSSSQVTATIEAPLESIDIADWLLNLPDKEYQRCAPPDHKAAGYTTTDDGRPMSINVEMIGTGLVVQHYVAEIAEKLHCHMVSTSDVLTPHGWTTVQVIWDLSVKDNGDGTLTYTNSVVSHPTTDFLAFLEANGQSFEEAAAARQAASGDHNSRETPLFAASIARHALARS</sequence>
<evidence type="ECO:0000313" key="1">
    <source>
        <dbReference type="EMBL" id="GAA1689646.1"/>
    </source>
</evidence>
<accession>A0ABN2HKS8</accession>
<comment type="caution">
    <text evidence="1">The sequence shown here is derived from an EMBL/GenBank/DDBJ whole genome shotgun (WGS) entry which is preliminary data.</text>
</comment>
<protein>
    <recommendedName>
        <fullName evidence="3">SRPBCC family protein</fullName>
    </recommendedName>
</protein>
<dbReference type="RefSeq" id="WP_346114491.1">
    <property type="nucleotide sequence ID" value="NZ_BAAAMU010000166.1"/>
</dbReference>
<evidence type="ECO:0000313" key="2">
    <source>
        <dbReference type="Proteomes" id="UP001500064"/>
    </source>
</evidence>
<gene>
    <name evidence="1" type="ORF">GCM10009733_102480</name>
</gene>
<organism evidence="1 2">
    <name type="scientific">Nonomuraea maheshkhaliensis</name>
    <dbReference type="NCBI Taxonomy" id="419590"/>
    <lineage>
        <taxon>Bacteria</taxon>
        <taxon>Bacillati</taxon>
        <taxon>Actinomycetota</taxon>
        <taxon>Actinomycetes</taxon>
        <taxon>Streptosporangiales</taxon>
        <taxon>Streptosporangiaceae</taxon>
        <taxon>Nonomuraea</taxon>
    </lineage>
</organism>
<keyword evidence="2" id="KW-1185">Reference proteome</keyword>
<name>A0ABN2HKS8_9ACTN</name>
<dbReference type="Proteomes" id="UP001500064">
    <property type="component" value="Unassembled WGS sequence"/>
</dbReference>
<dbReference type="EMBL" id="BAAAMU010000166">
    <property type="protein sequence ID" value="GAA1689646.1"/>
    <property type="molecule type" value="Genomic_DNA"/>
</dbReference>
<evidence type="ECO:0008006" key="3">
    <source>
        <dbReference type="Google" id="ProtNLM"/>
    </source>
</evidence>
<reference evidence="1 2" key="1">
    <citation type="journal article" date="2019" name="Int. J. Syst. Evol. Microbiol.">
        <title>The Global Catalogue of Microorganisms (GCM) 10K type strain sequencing project: providing services to taxonomists for standard genome sequencing and annotation.</title>
        <authorList>
            <consortium name="The Broad Institute Genomics Platform"/>
            <consortium name="The Broad Institute Genome Sequencing Center for Infectious Disease"/>
            <person name="Wu L."/>
            <person name="Ma J."/>
        </authorList>
    </citation>
    <scope>NUCLEOTIDE SEQUENCE [LARGE SCALE GENOMIC DNA]</scope>
    <source>
        <strain evidence="1 2">JCM 13929</strain>
    </source>
</reference>